<dbReference type="Gene3D" id="3.30.420.480">
    <property type="entry name" value="Domain of unknown function (DUF4445)"/>
    <property type="match status" value="1"/>
</dbReference>
<dbReference type="InterPro" id="IPR027980">
    <property type="entry name" value="RACo_C"/>
</dbReference>
<dbReference type="InterPro" id="IPR043129">
    <property type="entry name" value="ATPase_NBD"/>
</dbReference>
<evidence type="ECO:0000313" key="2">
    <source>
        <dbReference type="EMBL" id="QOJ79391.1"/>
    </source>
</evidence>
<accession>A0A7L9FIC5</accession>
<organism evidence="2 3">
    <name type="scientific">Infirmifilum lucidum</name>
    <dbReference type="NCBI Taxonomy" id="2776706"/>
    <lineage>
        <taxon>Archaea</taxon>
        <taxon>Thermoproteota</taxon>
        <taxon>Thermoprotei</taxon>
        <taxon>Thermofilales</taxon>
        <taxon>Thermofilaceae</taxon>
        <taxon>Infirmifilum</taxon>
    </lineage>
</organism>
<dbReference type="Pfam" id="PF17651">
    <property type="entry name" value="Raco_middle"/>
    <property type="match status" value="1"/>
</dbReference>
<dbReference type="Proteomes" id="UP000594121">
    <property type="component" value="Chromosome"/>
</dbReference>
<dbReference type="PANTHER" id="PTHR42895">
    <property type="entry name" value="IRON-SULFUR CLUSTER-BINDING PROTEIN-RELATED"/>
    <property type="match status" value="1"/>
</dbReference>
<evidence type="ECO:0000259" key="1">
    <source>
        <dbReference type="PROSITE" id="PS51085"/>
    </source>
</evidence>
<gene>
    <name evidence="2" type="ORF">IG193_02710</name>
</gene>
<dbReference type="InterPro" id="IPR052911">
    <property type="entry name" value="Corrinoid_activation_enz"/>
</dbReference>
<dbReference type="PROSITE" id="PS51085">
    <property type="entry name" value="2FE2S_FER_2"/>
    <property type="match status" value="1"/>
</dbReference>
<dbReference type="InterPro" id="IPR012675">
    <property type="entry name" value="Beta-grasp_dom_sf"/>
</dbReference>
<dbReference type="GO" id="GO:0051536">
    <property type="term" value="F:iron-sulfur cluster binding"/>
    <property type="evidence" value="ECO:0007669"/>
    <property type="project" value="InterPro"/>
</dbReference>
<dbReference type="CDD" id="cd00207">
    <property type="entry name" value="fer2"/>
    <property type="match status" value="1"/>
</dbReference>
<proteinExistence type="predicted"/>
<dbReference type="RefSeq" id="WP_192819363.1">
    <property type="nucleotide sequence ID" value="NZ_CP062310.1"/>
</dbReference>
<dbReference type="AlphaFoldDB" id="A0A7L9FIC5"/>
<dbReference type="SUPFAM" id="SSF54292">
    <property type="entry name" value="2Fe-2S ferredoxin-like"/>
    <property type="match status" value="1"/>
</dbReference>
<evidence type="ECO:0000313" key="3">
    <source>
        <dbReference type="Proteomes" id="UP000594121"/>
    </source>
</evidence>
<dbReference type="EMBL" id="CP062310">
    <property type="protein sequence ID" value="QOJ79391.1"/>
    <property type="molecule type" value="Genomic_DNA"/>
</dbReference>
<name>A0A7L9FIC5_9CREN</name>
<dbReference type="Gene3D" id="3.10.20.30">
    <property type="match status" value="1"/>
</dbReference>
<reference evidence="2 3" key="1">
    <citation type="submission" date="2020-10" db="EMBL/GenBank/DDBJ databases">
        <title>Thermofilum lucidum 3507LT sp. nov. a novel member of Thermofilaceae family isolated from Chile hot spring, and proposal of description order Thermofilales.</title>
        <authorList>
            <person name="Zayulina K.S."/>
            <person name="Elcheninov A.G."/>
            <person name="Toshchakov S.V."/>
            <person name="Kublanov I.V."/>
        </authorList>
    </citation>
    <scope>NUCLEOTIDE SEQUENCE [LARGE SCALE GENOMIC DNA]</scope>
    <source>
        <strain evidence="2 3">3507LT</strain>
    </source>
</reference>
<dbReference type="InterPro" id="IPR041414">
    <property type="entry name" value="Raco-like_middle"/>
</dbReference>
<keyword evidence="3" id="KW-1185">Reference proteome</keyword>
<dbReference type="SUPFAM" id="SSF53067">
    <property type="entry name" value="Actin-like ATPase domain"/>
    <property type="match status" value="1"/>
</dbReference>
<dbReference type="Pfam" id="PF17650">
    <property type="entry name" value="RACo_linker"/>
    <property type="match status" value="1"/>
</dbReference>
<dbReference type="Pfam" id="PF00111">
    <property type="entry name" value="Fer2"/>
    <property type="match status" value="1"/>
</dbReference>
<dbReference type="KEGG" id="thel:IG193_02710"/>
<dbReference type="Pfam" id="PF14574">
    <property type="entry name" value="RACo_C_ter"/>
    <property type="match status" value="1"/>
</dbReference>
<dbReference type="InterPro" id="IPR040506">
    <property type="entry name" value="RACo_linker"/>
</dbReference>
<dbReference type="Gene3D" id="3.10.20.880">
    <property type="match status" value="1"/>
</dbReference>
<dbReference type="InParanoid" id="A0A7L9FIC5"/>
<sequence length="601" mass="64363">MADVVIEPYNIRVSGEAGERLYDILKRAGVPFRTECGGRGLCGKCRLIIRSGNVTPPTEREIRLLGEDLVESGYRLACQTRIQGAVRLLVPLETRVGSLSVAYSGLARSAPLSPIVRKRLVDVQQPSLEKPLADADSLLASLNGERLDFGVEALRELPRALRRGSWRVTLSIWRGSRVIRVEPGDTTPENLGIAVDVGTTKVVVHLVDMNTGRTLGGVFSENPQVVYGDDIISRLRAALDNPKALEDMRRLVTGTVNNLVRTLLVDSGFASSEINAGVVVGNTVMHHLFLGVDVSGLSFSPFVPSFARPLELPGASLGLESVRMVYFPPVVAGYVGSDALADVIAVGLHLEDSPSLLVDIGTNTEIVLNTGKELLACSAPSGPAFEGGHIKYGMKAMTGAIASVSIEGDVVQYSVIGGVKPIGLAGSALIDAVASLLDSGILNERGFFNRDSSRRVRKSGEGEWYEYVLVYGEESGTGEDITVSEKDISELRLAKAAIASGVRTLLEHAGLDAGSLEKIYVAGSFGYSIRPENAARIGLLPDVDPSLVKQVGNTAIEGAKLMLLSEDMIAEALRVAREMKYVELSASPYFRRHFAKSLRLG</sequence>
<dbReference type="PANTHER" id="PTHR42895:SF2">
    <property type="entry name" value="IRON-SULFUR CLUSTER PROTEIN"/>
    <property type="match status" value="1"/>
</dbReference>
<dbReference type="InterPro" id="IPR036010">
    <property type="entry name" value="2Fe-2S_ferredoxin-like_sf"/>
</dbReference>
<dbReference type="InterPro" id="IPR001041">
    <property type="entry name" value="2Fe-2S_ferredoxin-type"/>
</dbReference>
<protein>
    <submittedName>
        <fullName evidence="2">DUF4445 domain-containing protein</fullName>
    </submittedName>
</protein>
<dbReference type="GeneID" id="59148772"/>
<feature type="domain" description="2Fe-2S ferredoxin-type" evidence="1">
    <location>
        <begin position="2"/>
        <end position="96"/>
    </location>
</feature>
<dbReference type="InterPro" id="IPR042259">
    <property type="entry name" value="Raco-like_middle_sf"/>
</dbReference>